<evidence type="ECO:0000259" key="6">
    <source>
        <dbReference type="PROSITE" id="PS51192"/>
    </source>
</evidence>
<comment type="caution">
    <text evidence="8">The sequence shown here is derived from an EMBL/GenBank/DDBJ whole genome shotgun (WGS) entry which is preliminary data.</text>
</comment>
<protein>
    <submittedName>
        <fullName evidence="8">DEAD-box ATP-dependent RNA helicase 10-like</fullName>
    </submittedName>
</protein>
<proteinExistence type="predicted"/>
<reference evidence="8 9" key="1">
    <citation type="journal article" date="2018" name="Front. Plant Sci.">
        <title>Red Clover (Trifolium pratense) and Zigzag Clover (T. medium) - A Picture of Genomic Similarities and Differences.</title>
        <authorList>
            <person name="Dluhosova J."/>
            <person name="Istvanek J."/>
            <person name="Nedelnik J."/>
            <person name="Repkova J."/>
        </authorList>
    </citation>
    <scope>NUCLEOTIDE SEQUENCE [LARGE SCALE GENOMIC DNA]</scope>
    <source>
        <strain evidence="9">cv. 10/8</strain>
        <tissue evidence="8">Leaf</tissue>
    </source>
</reference>
<dbReference type="InterPro" id="IPR027417">
    <property type="entry name" value="P-loop_NTPase"/>
</dbReference>
<evidence type="ECO:0000256" key="2">
    <source>
        <dbReference type="ARBA" id="ARBA00022801"/>
    </source>
</evidence>
<dbReference type="Pfam" id="PF00270">
    <property type="entry name" value="DEAD"/>
    <property type="match status" value="1"/>
</dbReference>
<feature type="non-terminal residue" evidence="8">
    <location>
        <position position="315"/>
    </location>
</feature>
<dbReference type="Gene3D" id="3.40.50.300">
    <property type="entry name" value="P-loop containing nucleotide triphosphate hydrolases"/>
    <property type="match status" value="2"/>
</dbReference>
<organism evidence="8 9">
    <name type="scientific">Trifolium medium</name>
    <dbReference type="NCBI Taxonomy" id="97028"/>
    <lineage>
        <taxon>Eukaryota</taxon>
        <taxon>Viridiplantae</taxon>
        <taxon>Streptophyta</taxon>
        <taxon>Embryophyta</taxon>
        <taxon>Tracheophyta</taxon>
        <taxon>Spermatophyta</taxon>
        <taxon>Magnoliopsida</taxon>
        <taxon>eudicotyledons</taxon>
        <taxon>Gunneridae</taxon>
        <taxon>Pentapetalae</taxon>
        <taxon>rosids</taxon>
        <taxon>fabids</taxon>
        <taxon>Fabales</taxon>
        <taxon>Fabaceae</taxon>
        <taxon>Papilionoideae</taxon>
        <taxon>50 kb inversion clade</taxon>
        <taxon>NPAAA clade</taxon>
        <taxon>Hologalegina</taxon>
        <taxon>IRL clade</taxon>
        <taxon>Trifolieae</taxon>
        <taxon>Trifolium</taxon>
    </lineage>
</organism>
<dbReference type="SUPFAM" id="SSF52540">
    <property type="entry name" value="P-loop containing nucleoside triphosphate hydrolases"/>
    <property type="match status" value="2"/>
</dbReference>
<accession>A0A392MHJ4</accession>
<sequence length="315" mass="34889">MEEEMKSFTDLGLSFELVEACEKKLHWYNPLKIQTEVIPLALQGKDDVIGISPPRSGKSGDFVLPISQSLLEAGPNLNTFFACVLSPTRKLAIQIGDYFQALGSQFGVKCAVLFEATNLVHQSIQISQQPHIIVGTPGQVFNNLKHTEGFALALASLKYVVIDEAHLLLNDHFEEQLNEILRMIPSERRTFLFSSKITEKVHAIQSACLRNPVKIDVSSKYSTMVTLQQHSCFMSAKHKDCYLVYTLTEMAGRTSMVFTQRCGSALLLALILKSLGFRAIPIISYMSQAKKLGALNAFKSGECNILLCSEVAIKA</sequence>
<evidence type="ECO:0000259" key="7">
    <source>
        <dbReference type="PROSITE" id="PS51195"/>
    </source>
</evidence>
<feature type="domain" description="Helicase ATP-binding" evidence="6">
    <location>
        <begin position="39"/>
        <end position="215"/>
    </location>
</feature>
<gene>
    <name evidence="8" type="ORF">A2U01_0006553</name>
</gene>
<dbReference type="InterPro" id="IPR014014">
    <property type="entry name" value="RNA_helicase_DEAD_Q_motif"/>
</dbReference>
<evidence type="ECO:0000256" key="3">
    <source>
        <dbReference type="ARBA" id="ARBA00022806"/>
    </source>
</evidence>
<keyword evidence="1" id="KW-0547">Nucleotide-binding</keyword>
<feature type="short sequence motif" description="Q motif" evidence="5">
    <location>
        <begin position="6"/>
        <end position="35"/>
    </location>
</feature>
<dbReference type="InterPro" id="IPR014001">
    <property type="entry name" value="Helicase_ATP-bd"/>
</dbReference>
<dbReference type="PROSITE" id="PS51192">
    <property type="entry name" value="HELICASE_ATP_BIND_1"/>
    <property type="match status" value="1"/>
</dbReference>
<dbReference type="PROSITE" id="PS51195">
    <property type="entry name" value="Q_MOTIF"/>
    <property type="match status" value="1"/>
</dbReference>
<keyword evidence="4" id="KW-0067">ATP-binding</keyword>
<name>A0A392MHJ4_9FABA</name>
<evidence type="ECO:0000313" key="8">
    <source>
        <dbReference type="EMBL" id="MCH85704.1"/>
    </source>
</evidence>
<dbReference type="PANTHER" id="PTHR47959">
    <property type="entry name" value="ATP-DEPENDENT RNA HELICASE RHLE-RELATED"/>
    <property type="match status" value="1"/>
</dbReference>
<keyword evidence="3 8" id="KW-0347">Helicase</keyword>
<feature type="domain" description="DEAD-box RNA helicase Q" evidence="7">
    <location>
        <begin position="6"/>
        <end position="35"/>
    </location>
</feature>
<dbReference type="Proteomes" id="UP000265520">
    <property type="component" value="Unassembled WGS sequence"/>
</dbReference>
<dbReference type="InterPro" id="IPR050079">
    <property type="entry name" value="DEAD_box_RNA_helicase"/>
</dbReference>
<keyword evidence="9" id="KW-1185">Reference proteome</keyword>
<evidence type="ECO:0000256" key="4">
    <source>
        <dbReference type="ARBA" id="ARBA00022840"/>
    </source>
</evidence>
<evidence type="ECO:0000256" key="1">
    <source>
        <dbReference type="ARBA" id="ARBA00022741"/>
    </source>
</evidence>
<dbReference type="InterPro" id="IPR011545">
    <property type="entry name" value="DEAD/DEAH_box_helicase_dom"/>
</dbReference>
<dbReference type="InterPro" id="IPR001650">
    <property type="entry name" value="Helicase_C-like"/>
</dbReference>
<dbReference type="SMART" id="SM00487">
    <property type="entry name" value="DEXDc"/>
    <property type="match status" value="1"/>
</dbReference>
<dbReference type="PANTHER" id="PTHR47959:SF24">
    <property type="entry name" value="ATP-DEPENDENT RNA HELICASE"/>
    <property type="match status" value="1"/>
</dbReference>
<dbReference type="GO" id="GO:0005829">
    <property type="term" value="C:cytosol"/>
    <property type="evidence" value="ECO:0007669"/>
    <property type="project" value="TreeGrafter"/>
</dbReference>
<dbReference type="GO" id="GO:0003676">
    <property type="term" value="F:nucleic acid binding"/>
    <property type="evidence" value="ECO:0007669"/>
    <property type="project" value="InterPro"/>
</dbReference>
<dbReference type="Pfam" id="PF00271">
    <property type="entry name" value="Helicase_C"/>
    <property type="match status" value="1"/>
</dbReference>
<dbReference type="GO" id="GO:0005524">
    <property type="term" value="F:ATP binding"/>
    <property type="evidence" value="ECO:0007669"/>
    <property type="project" value="UniProtKB-KW"/>
</dbReference>
<dbReference type="GO" id="GO:0016787">
    <property type="term" value="F:hydrolase activity"/>
    <property type="evidence" value="ECO:0007669"/>
    <property type="project" value="UniProtKB-KW"/>
</dbReference>
<evidence type="ECO:0000256" key="5">
    <source>
        <dbReference type="PROSITE-ProRule" id="PRU00552"/>
    </source>
</evidence>
<evidence type="ECO:0000313" key="9">
    <source>
        <dbReference type="Proteomes" id="UP000265520"/>
    </source>
</evidence>
<dbReference type="AlphaFoldDB" id="A0A392MHJ4"/>
<dbReference type="GO" id="GO:0003724">
    <property type="term" value="F:RNA helicase activity"/>
    <property type="evidence" value="ECO:0007669"/>
    <property type="project" value="InterPro"/>
</dbReference>
<dbReference type="EMBL" id="LXQA010008983">
    <property type="protein sequence ID" value="MCH85704.1"/>
    <property type="molecule type" value="Genomic_DNA"/>
</dbReference>
<keyword evidence="2" id="KW-0378">Hydrolase</keyword>